<dbReference type="GO" id="GO:0005886">
    <property type="term" value="C:plasma membrane"/>
    <property type="evidence" value="ECO:0007669"/>
    <property type="project" value="TreeGrafter"/>
</dbReference>
<keyword evidence="7 10" id="KW-0472">Membrane</keyword>
<protein>
    <recommendedName>
        <fullName evidence="13">STE3-domain-containing protein</fullName>
    </recommendedName>
</protein>
<evidence type="ECO:0000313" key="11">
    <source>
        <dbReference type="EMBL" id="KAF2676748.1"/>
    </source>
</evidence>
<dbReference type="AlphaFoldDB" id="A0A6G1IF77"/>
<dbReference type="PANTHER" id="PTHR28097:SF1">
    <property type="entry name" value="PHEROMONE A FACTOR RECEPTOR"/>
    <property type="match status" value="1"/>
</dbReference>
<feature type="transmembrane region" description="Helical" evidence="10">
    <location>
        <begin position="6"/>
        <end position="22"/>
    </location>
</feature>
<dbReference type="PRINTS" id="PR00899">
    <property type="entry name" value="GPCRSTE3"/>
</dbReference>
<comment type="similarity">
    <text evidence="2">Belongs to the G-protein coupled receptor 4 family.</text>
</comment>
<dbReference type="GO" id="GO:0004932">
    <property type="term" value="F:mating-type factor pheromone receptor activity"/>
    <property type="evidence" value="ECO:0007669"/>
    <property type="project" value="InterPro"/>
</dbReference>
<keyword evidence="5 10" id="KW-1133">Transmembrane helix</keyword>
<organism evidence="11 12">
    <name type="scientific">Lentithecium fluviatile CBS 122367</name>
    <dbReference type="NCBI Taxonomy" id="1168545"/>
    <lineage>
        <taxon>Eukaryota</taxon>
        <taxon>Fungi</taxon>
        <taxon>Dikarya</taxon>
        <taxon>Ascomycota</taxon>
        <taxon>Pezizomycotina</taxon>
        <taxon>Dothideomycetes</taxon>
        <taxon>Pleosporomycetidae</taxon>
        <taxon>Pleosporales</taxon>
        <taxon>Massarineae</taxon>
        <taxon>Lentitheciaceae</taxon>
        <taxon>Lentithecium</taxon>
    </lineage>
</organism>
<keyword evidence="6" id="KW-0297">G-protein coupled receptor</keyword>
<evidence type="ECO:0000256" key="4">
    <source>
        <dbReference type="ARBA" id="ARBA00022692"/>
    </source>
</evidence>
<keyword evidence="3" id="KW-0589">Pheromone response</keyword>
<dbReference type="OrthoDB" id="2874149at2759"/>
<evidence type="ECO:0000313" key="12">
    <source>
        <dbReference type="Proteomes" id="UP000799291"/>
    </source>
</evidence>
<evidence type="ECO:0008006" key="13">
    <source>
        <dbReference type="Google" id="ProtNLM"/>
    </source>
</evidence>
<dbReference type="InterPro" id="IPR001499">
    <property type="entry name" value="GPCR_STE3"/>
</dbReference>
<gene>
    <name evidence="11" type="ORF">K458DRAFT_424507</name>
</gene>
<evidence type="ECO:0000256" key="3">
    <source>
        <dbReference type="ARBA" id="ARBA00022507"/>
    </source>
</evidence>
<evidence type="ECO:0000256" key="8">
    <source>
        <dbReference type="ARBA" id="ARBA00023170"/>
    </source>
</evidence>
<proteinExistence type="inferred from homology"/>
<keyword evidence="12" id="KW-1185">Reference proteome</keyword>
<evidence type="ECO:0000256" key="2">
    <source>
        <dbReference type="ARBA" id="ARBA00011085"/>
    </source>
</evidence>
<keyword evidence="8" id="KW-0675">Receptor</keyword>
<evidence type="ECO:0000256" key="5">
    <source>
        <dbReference type="ARBA" id="ARBA00022989"/>
    </source>
</evidence>
<dbReference type="PANTHER" id="PTHR28097">
    <property type="entry name" value="PHEROMONE A FACTOR RECEPTOR"/>
    <property type="match status" value="1"/>
</dbReference>
<accession>A0A6G1IF77</accession>
<evidence type="ECO:0000256" key="6">
    <source>
        <dbReference type="ARBA" id="ARBA00023040"/>
    </source>
</evidence>
<feature type="transmembrane region" description="Helical" evidence="10">
    <location>
        <begin position="42"/>
        <end position="63"/>
    </location>
</feature>
<dbReference type="GO" id="GO:0000750">
    <property type="term" value="P:pheromone-dependent signal transduction involved in conjugation with cellular fusion"/>
    <property type="evidence" value="ECO:0007669"/>
    <property type="project" value="TreeGrafter"/>
</dbReference>
<dbReference type="Pfam" id="PF02076">
    <property type="entry name" value="STE3"/>
    <property type="match status" value="1"/>
</dbReference>
<keyword evidence="9" id="KW-0807">Transducer</keyword>
<reference evidence="11" key="1">
    <citation type="journal article" date="2020" name="Stud. Mycol.">
        <title>101 Dothideomycetes genomes: a test case for predicting lifestyles and emergence of pathogens.</title>
        <authorList>
            <person name="Haridas S."/>
            <person name="Albert R."/>
            <person name="Binder M."/>
            <person name="Bloem J."/>
            <person name="Labutti K."/>
            <person name="Salamov A."/>
            <person name="Andreopoulos B."/>
            <person name="Baker S."/>
            <person name="Barry K."/>
            <person name="Bills G."/>
            <person name="Bluhm B."/>
            <person name="Cannon C."/>
            <person name="Castanera R."/>
            <person name="Culley D."/>
            <person name="Daum C."/>
            <person name="Ezra D."/>
            <person name="Gonzalez J."/>
            <person name="Henrissat B."/>
            <person name="Kuo A."/>
            <person name="Liang C."/>
            <person name="Lipzen A."/>
            <person name="Lutzoni F."/>
            <person name="Magnuson J."/>
            <person name="Mondo S."/>
            <person name="Nolan M."/>
            <person name="Ohm R."/>
            <person name="Pangilinan J."/>
            <person name="Park H.-J."/>
            <person name="Ramirez L."/>
            <person name="Alfaro M."/>
            <person name="Sun H."/>
            <person name="Tritt A."/>
            <person name="Yoshinaga Y."/>
            <person name="Zwiers L.-H."/>
            <person name="Turgeon B."/>
            <person name="Goodwin S."/>
            <person name="Spatafora J."/>
            <person name="Crous P."/>
            <person name="Grigoriev I."/>
        </authorList>
    </citation>
    <scope>NUCLEOTIDE SEQUENCE</scope>
    <source>
        <strain evidence="11">CBS 122367</strain>
    </source>
</reference>
<evidence type="ECO:0000256" key="9">
    <source>
        <dbReference type="ARBA" id="ARBA00023224"/>
    </source>
</evidence>
<sequence length="318" mass="35821">MWGPIVTFVGSYYAGLLTFRLFRYRREFHRLISARNTTKSRFIRLFLMSLITVFLPYNLYILYVLASTAKDPYDWDLIHGDRWHIIPKVLTEGVVRWDRWAEIASGYIMFLFFGTGTDAHNTYKRLLCAVGLGKIFPSLYMIHEIGSSSTPSSVSFVKVFASTCASNAKGFFSKGDSVTETMASTCNESICLGTPTTNRSGHLTRIETNEPMLPQGAHIADTLSNNGYFFSRIFGHRNRQHSVLPMFATRPVDQMATLGRSPVETIPPGVHARAWASESSAADRLSSDDGVHVIHEVHQAHHKDKGARKEETYVSEWA</sequence>
<evidence type="ECO:0000256" key="1">
    <source>
        <dbReference type="ARBA" id="ARBA00004141"/>
    </source>
</evidence>
<name>A0A6G1IF77_9PLEO</name>
<evidence type="ECO:0000256" key="7">
    <source>
        <dbReference type="ARBA" id="ARBA00023136"/>
    </source>
</evidence>
<keyword evidence="4 10" id="KW-0812">Transmembrane</keyword>
<comment type="subcellular location">
    <subcellularLocation>
        <location evidence="1">Membrane</location>
        <topology evidence="1">Multi-pass membrane protein</topology>
    </subcellularLocation>
</comment>
<dbReference type="EMBL" id="MU005630">
    <property type="protein sequence ID" value="KAF2676748.1"/>
    <property type="molecule type" value="Genomic_DNA"/>
</dbReference>
<evidence type="ECO:0000256" key="10">
    <source>
        <dbReference type="SAM" id="Phobius"/>
    </source>
</evidence>
<dbReference type="Proteomes" id="UP000799291">
    <property type="component" value="Unassembled WGS sequence"/>
</dbReference>